<gene>
    <name evidence="9" type="ORF">PDIGIT_LOCUS10630</name>
</gene>
<comment type="caution">
    <text evidence="9">The sequence shown here is derived from an EMBL/GenBank/DDBJ whole genome shotgun (WGS) entry which is preliminary data.</text>
</comment>
<feature type="transmembrane region" description="Helical" evidence="7">
    <location>
        <begin position="67"/>
        <end position="88"/>
    </location>
</feature>
<keyword evidence="4 7" id="KW-0472">Membrane</keyword>
<feature type="region of interest" description="Disordered" evidence="6">
    <location>
        <begin position="291"/>
        <end position="313"/>
    </location>
</feature>
<dbReference type="AlphaFoldDB" id="A0A9W4XMY9"/>
<dbReference type="InterPro" id="IPR049326">
    <property type="entry name" value="Rhodopsin_dom_fungi"/>
</dbReference>
<evidence type="ECO:0000256" key="7">
    <source>
        <dbReference type="SAM" id="Phobius"/>
    </source>
</evidence>
<evidence type="ECO:0000313" key="9">
    <source>
        <dbReference type="EMBL" id="CAI6337518.1"/>
    </source>
</evidence>
<dbReference type="Proteomes" id="UP001152607">
    <property type="component" value="Unassembled WGS sequence"/>
</dbReference>
<dbReference type="OrthoDB" id="444631at2759"/>
<dbReference type="InterPro" id="IPR052337">
    <property type="entry name" value="SAT4-like"/>
</dbReference>
<dbReference type="PANTHER" id="PTHR33048:SF92">
    <property type="entry name" value="INTEGRAL MEMBRANE PROTEIN"/>
    <property type="match status" value="1"/>
</dbReference>
<feature type="transmembrane region" description="Helical" evidence="7">
    <location>
        <begin position="100"/>
        <end position="119"/>
    </location>
</feature>
<dbReference type="Pfam" id="PF20684">
    <property type="entry name" value="Fung_rhodopsin"/>
    <property type="match status" value="1"/>
</dbReference>
<name>A0A9W4XMY9_9PLEO</name>
<evidence type="ECO:0000256" key="5">
    <source>
        <dbReference type="ARBA" id="ARBA00038359"/>
    </source>
</evidence>
<keyword evidence="2 7" id="KW-0812">Transmembrane</keyword>
<evidence type="ECO:0000256" key="6">
    <source>
        <dbReference type="SAM" id="MobiDB-lite"/>
    </source>
</evidence>
<reference evidence="9" key="1">
    <citation type="submission" date="2023-01" db="EMBL/GenBank/DDBJ databases">
        <authorList>
            <person name="Van Ghelder C."/>
            <person name="Rancurel C."/>
        </authorList>
    </citation>
    <scope>NUCLEOTIDE SEQUENCE</scope>
    <source>
        <strain evidence="9">CNCM I-4278</strain>
    </source>
</reference>
<protein>
    <recommendedName>
        <fullName evidence="8">Rhodopsin domain-containing protein</fullName>
    </recommendedName>
</protein>
<proteinExistence type="inferred from homology"/>
<feature type="domain" description="Rhodopsin" evidence="8">
    <location>
        <begin position="76"/>
        <end position="235"/>
    </location>
</feature>
<dbReference type="GO" id="GO:0016020">
    <property type="term" value="C:membrane"/>
    <property type="evidence" value="ECO:0007669"/>
    <property type="project" value="UniProtKB-SubCell"/>
</dbReference>
<comment type="similarity">
    <text evidence="5">Belongs to the SAT4 family.</text>
</comment>
<evidence type="ECO:0000256" key="2">
    <source>
        <dbReference type="ARBA" id="ARBA00022692"/>
    </source>
</evidence>
<evidence type="ECO:0000259" key="8">
    <source>
        <dbReference type="Pfam" id="PF20684"/>
    </source>
</evidence>
<dbReference type="PANTHER" id="PTHR33048">
    <property type="entry name" value="PTH11-LIKE INTEGRAL MEMBRANE PROTEIN (AFU_ORTHOLOGUE AFUA_5G11245)"/>
    <property type="match status" value="1"/>
</dbReference>
<feature type="transmembrane region" description="Helical" evidence="7">
    <location>
        <begin position="175"/>
        <end position="200"/>
    </location>
</feature>
<sequence>MFGIATSCFLGRLFIRLITRKPLLRSSIKNLFAIVLTNAIFEAPEIQHSLAILPYIETLMNYNSSRMAFGVLSWTTIYMIKFTFFAFFKPLVRNFRSLTIYYWCCFGFTAIAYYISFSSLAMNRHNHARLSYEWYNSAFAFNLALALVDIISDIMIVSIPLLLLRNSTIALSKKIGIASFLSLSIFMIVCSIIRAAGFLLQNSYTPNLSWRYLWEELEGCTAVTMASVVAFRTLLVSKHKIKEPPRAPSFVETWYRNRRSTRKRSIDGLAEDGDEHVKTLGMPSATFGGVHSHIRRSHSDGKAGTGHESEFDPLEGDYHAKIRVDLSRHTRT</sequence>
<feature type="compositionally biased region" description="Basic and acidic residues" evidence="6">
    <location>
        <begin position="297"/>
        <end position="313"/>
    </location>
</feature>
<keyword evidence="3 7" id="KW-1133">Transmembrane helix</keyword>
<evidence type="ECO:0000256" key="4">
    <source>
        <dbReference type="ARBA" id="ARBA00023136"/>
    </source>
</evidence>
<evidence type="ECO:0000256" key="1">
    <source>
        <dbReference type="ARBA" id="ARBA00004141"/>
    </source>
</evidence>
<accession>A0A9W4XMY9</accession>
<feature type="transmembrane region" description="Helical" evidence="7">
    <location>
        <begin position="139"/>
        <end position="163"/>
    </location>
</feature>
<evidence type="ECO:0000256" key="3">
    <source>
        <dbReference type="ARBA" id="ARBA00022989"/>
    </source>
</evidence>
<keyword evidence="10" id="KW-1185">Reference proteome</keyword>
<evidence type="ECO:0000313" key="10">
    <source>
        <dbReference type="Proteomes" id="UP001152607"/>
    </source>
</evidence>
<dbReference type="EMBL" id="CAOQHR010000007">
    <property type="protein sequence ID" value="CAI6337518.1"/>
    <property type="molecule type" value="Genomic_DNA"/>
</dbReference>
<comment type="subcellular location">
    <subcellularLocation>
        <location evidence="1">Membrane</location>
        <topology evidence="1">Multi-pass membrane protein</topology>
    </subcellularLocation>
</comment>
<organism evidence="9 10">
    <name type="scientific">Periconia digitata</name>
    <dbReference type="NCBI Taxonomy" id="1303443"/>
    <lineage>
        <taxon>Eukaryota</taxon>
        <taxon>Fungi</taxon>
        <taxon>Dikarya</taxon>
        <taxon>Ascomycota</taxon>
        <taxon>Pezizomycotina</taxon>
        <taxon>Dothideomycetes</taxon>
        <taxon>Pleosporomycetidae</taxon>
        <taxon>Pleosporales</taxon>
        <taxon>Massarineae</taxon>
        <taxon>Periconiaceae</taxon>
        <taxon>Periconia</taxon>
    </lineage>
</organism>